<dbReference type="Gene3D" id="3.30.1050.10">
    <property type="entry name" value="SCP2 sterol-binding domain"/>
    <property type="match status" value="1"/>
</dbReference>
<dbReference type="GO" id="GO:0030649">
    <property type="term" value="P:aminoglycoside antibiotic catabolic process"/>
    <property type="evidence" value="ECO:0007669"/>
    <property type="project" value="TreeGrafter"/>
</dbReference>
<organism evidence="3 4">
    <name type="scientific">Falsarthrobacter nasiphocae</name>
    <dbReference type="NCBI Taxonomy" id="189863"/>
    <lineage>
        <taxon>Bacteria</taxon>
        <taxon>Bacillati</taxon>
        <taxon>Actinomycetota</taxon>
        <taxon>Actinomycetes</taxon>
        <taxon>Micrococcales</taxon>
        <taxon>Micrococcaceae</taxon>
        <taxon>Falsarthrobacter</taxon>
    </lineage>
</organism>
<keyword evidence="4" id="KW-1185">Reference proteome</keyword>
<proteinExistence type="predicted"/>
<dbReference type="PANTHER" id="PTHR37817">
    <property type="entry name" value="N-ACETYLTRANSFERASE EIS"/>
    <property type="match status" value="1"/>
</dbReference>
<feature type="domain" description="Enhanced intracellular survival protein" evidence="1">
    <location>
        <begin position="339"/>
        <end position="433"/>
    </location>
</feature>
<dbReference type="GO" id="GO:0034069">
    <property type="term" value="F:aminoglycoside N-acetyltransferase activity"/>
    <property type="evidence" value="ECO:0007669"/>
    <property type="project" value="TreeGrafter"/>
</dbReference>
<evidence type="ECO:0000313" key="4">
    <source>
        <dbReference type="Proteomes" id="UP001247307"/>
    </source>
</evidence>
<dbReference type="RefSeq" id="WP_309848740.1">
    <property type="nucleotide sequence ID" value="NZ_BAAAIU010000004.1"/>
</dbReference>
<dbReference type="Pfam" id="PF13530">
    <property type="entry name" value="SCP2_2"/>
    <property type="match status" value="1"/>
</dbReference>
<evidence type="ECO:0000259" key="1">
    <source>
        <dbReference type="Pfam" id="PF13530"/>
    </source>
</evidence>
<dbReference type="PANTHER" id="PTHR37817:SF1">
    <property type="entry name" value="N-ACETYLTRANSFERASE EIS"/>
    <property type="match status" value="1"/>
</dbReference>
<feature type="domain" description="Eis-like acetyltransferase" evidence="2">
    <location>
        <begin position="240"/>
        <end position="324"/>
    </location>
</feature>
<sequence>MTETSRDLPYERLAPLTVSRVEAGLSEPGRGPDEATRNWIRAVRQGFHEAEPTTENLAYRAQRLVSKGSVGTVVYDDSLGDDPDFGAAFPVATFESFMGELNLSGREGGSVPCDMITGVTVNPTHRRRGILSTIMTEHLKRVSATCPVASLTVSEGAIYGRFGFAPTSFWEKLEIQTSDARIRGERTGEIRYIPIERVKDFAPKVARQRHESSYGSLWQKDYVIGTFTGEDHEGLKGAMGKRRALVHLNENGEIDGCATYSHGGWEEVDRPYRLEVFELVGATPLAEREMWRHFVAMDLVDVISHDNRSVYTRSFFDNPRSVQVRGRLDFVWWRLLDLPAVFSRLPYLCDGEARFTVTDRQEIVSGTYELTVRDGQGTLTRVEAGSGSGEGCVIDVTTLTEVVAGRVSVRELADVALCSGTDADIADLTRLLRFATPVQCLIGF</sequence>
<dbReference type="InterPro" id="IPR036527">
    <property type="entry name" value="SCP2_sterol-bd_dom_sf"/>
</dbReference>
<dbReference type="Proteomes" id="UP001247307">
    <property type="component" value="Unassembled WGS sequence"/>
</dbReference>
<dbReference type="InterPro" id="IPR041380">
    <property type="entry name" value="Acetyltransf_17"/>
</dbReference>
<dbReference type="InterPro" id="IPR051554">
    <property type="entry name" value="Acetyltransferase_Eis"/>
</dbReference>
<accession>A0AAE4C4C2</accession>
<dbReference type="SUPFAM" id="SSF55729">
    <property type="entry name" value="Acyl-CoA N-acyltransferases (Nat)"/>
    <property type="match status" value="1"/>
</dbReference>
<dbReference type="InterPro" id="IPR016181">
    <property type="entry name" value="Acyl_CoA_acyltransferase"/>
</dbReference>
<comment type="caution">
    <text evidence="3">The sequence shown here is derived from an EMBL/GenBank/DDBJ whole genome shotgun (WGS) entry which is preliminary data.</text>
</comment>
<name>A0AAE4C4C2_9MICC</name>
<dbReference type="EMBL" id="JAVDUI010000001">
    <property type="protein sequence ID" value="MDR6891216.1"/>
    <property type="molecule type" value="Genomic_DNA"/>
</dbReference>
<evidence type="ECO:0000259" key="2">
    <source>
        <dbReference type="Pfam" id="PF17668"/>
    </source>
</evidence>
<dbReference type="InterPro" id="IPR025559">
    <property type="entry name" value="Eis_dom"/>
</dbReference>
<dbReference type="Pfam" id="PF13527">
    <property type="entry name" value="Acetyltransf_9"/>
    <property type="match status" value="1"/>
</dbReference>
<evidence type="ECO:0000313" key="3">
    <source>
        <dbReference type="EMBL" id="MDR6891216.1"/>
    </source>
</evidence>
<dbReference type="Gene3D" id="3.40.630.30">
    <property type="match status" value="2"/>
</dbReference>
<dbReference type="SUPFAM" id="SSF55718">
    <property type="entry name" value="SCP-like"/>
    <property type="match status" value="1"/>
</dbReference>
<gene>
    <name evidence="3" type="ORF">J2S35_000156</name>
</gene>
<dbReference type="AlphaFoldDB" id="A0AAE4C4C2"/>
<reference evidence="3" key="1">
    <citation type="submission" date="2023-07" db="EMBL/GenBank/DDBJ databases">
        <title>Sequencing the genomes of 1000 actinobacteria strains.</title>
        <authorList>
            <person name="Klenk H.-P."/>
        </authorList>
    </citation>
    <scope>NUCLEOTIDE SEQUENCE</scope>
    <source>
        <strain evidence="3">DSM 13988</strain>
    </source>
</reference>
<protein>
    <submittedName>
        <fullName evidence="3">Acetyltransferase</fullName>
    </submittedName>
</protein>
<dbReference type="Pfam" id="PF17668">
    <property type="entry name" value="Acetyltransf_17"/>
    <property type="match status" value="1"/>
</dbReference>